<organism evidence="1">
    <name type="scientific">Salmonella muenchen</name>
    <dbReference type="NCBI Taxonomy" id="596"/>
    <lineage>
        <taxon>Bacteria</taxon>
        <taxon>Pseudomonadati</taxon>
        <taxon>Pseudomonadota</taxon>
        <taxon>Gammaproteobacteria</taxon>
        <taxon>Enterobacterales</taxon>
        <taxon>Enterobacteriaceae</taxon>
        <taxon>Salmonella</taxon>
    </lineage>
</organism>
<proteinExistence type="predicted"/>
<sequence>MIIILPMSRPLYKYLDDLETGSFGQSLLSIVLTGFLNNMMVRNFDLKSHLFDVDYIDGLYGSECTDIKQAMSMVIAKMTIAYRTYFPHRKYTDISIRRATYTRSSLRFSIEVPDERR</sequence>
<dbReference type="AlphaFoldDB" id="A0A5U8XTR7"/>
<reference evidence="1" key="1">
    <citation type="submission" date="2018-07" db="EMBL/GenBank/DDBJ databases">
        <authorList>
            <person name="Ashton P.M."/>
            <person name="Dallman T."/>
            <person name="Nair S."/>
            <person name="De Pinna E."/>
            <person name="Peters T."/>
            <person name="Grant K."/>
        </authorList>
    </citation>
    <scope>NUCLEOTIDE SEQUENCE</scope>
    <source>
        <strain evidence="1">142535</strain>
    </source>
</reference>
<name>A0A5U8XTR7_SALMU</name>
<gene>
    <name evidence="1" type="ORF">DTU56_24940</name>
</gene>
<dbReference type="EMBL" id="AAGUDP010000046">
    <property type="protein sequence ID" value="EBS0566318.1"/>
    <property type="molecule type" value="Genomic_DNA"/>
</dbReference>
<evidence type="ECO:0000313" key="1">
    <source>
        <dbReference type="EMBL" id="EBS0566318.1"/>
    </source>
</evidence>
<protein>
    <submittedName>
        <fullName evidence="1">Uncharacterized protein</fullName>
    </submittedName>
</protein>
<accession>A0A5U8XTR7</accession>
<comment type="caution">
    <text evidence="1">The sequence shown here is derived from an EMBL/GenBank/DDBJ whole genome shotgun (WGS) entry which is preliminary data.</text>
</comment>